<dbReference type="EMBL" id="CP014229">
    <property type="protein sequence ID" value="AMD89517.1"/>
    <property type="molecule type" value="Genomic_DNA"/>
</dbReference>
<organism evidence="1 2">
    <name type="scientific">Desulfovibrio fairfieldensis</name>
    <dbReference type="NCBI Taxonomy" id="44742"/>
    <lineage>
        <taxon>Bacteria</taxon>
        <taxon>Pseudomonadati</taxon>
        <taxon>Thermodesulfobacteriota</taxon>
        <taxon>Desulfovibrionia</taxon>
        <taxon>Desulfovibrionales</taxon>
        <taxon>Desulfovibrionaceae</taxon>
        <taxon>Desulfovibrio</taxon>
    </lineage>
</organism>
<dbReference type="Proteomes" id="UP000069241">
    <property type="component" value="Chromosome"/>
</dbReference>
<keyword evidence="2" id="KW-1185">Reference proteome</keyword>
<accession>A0A0X8JJ51</accession>
<dbReference type="AlphaFoldDB" id="A0A0X8JJ51"/>
<evidence type="ECO:0000313" key="2">
    <source>
        <dbReference type="Proteomes" id="UP000069241"/>
    </source>
</evidence>
<protein>
    <submittedName>
        <fullName evidence="1">Uncharacterized protein</fullName>
    </submittedName>
</protein>
<dbReference type="KEGG" id="dfi:AXF13_04970"/>
<name>A0A0X8JJ51_9BACT</name>
<proteinExistence type="predicted"/>
<evidence type="ECO:0000313" key="1">
    <source>
        <dbReference type="EMBL" id="AMD89517.1"/>
    </source>
</evidence>
<gene>
    <name evidence="1" type="ORF">AXF13_04970</name>
</gene>
<sequence>MLAKAAGYIPYSIVLLDSQGCAVSSVSTEEKTPQIGHLAADNRKQFRVRARGRGKRSGPGAHEIQDGLFTGRFPLAVGTIRLVSKLMAGHQSNLLFLSK</sequence>
<reference evidence="2" key="1">
    <citation type="submission" date="2016-02" db="EMBL/GenBank/DDBJ databases">
        <authorList>
            <person name="Holder M.E."/>
            <person name="Ajami N.J."/>
            <person name="Petrosino J.F."/>
        </authorList>
    </citation>
    <scope>NUCLEOTIDE SEQUENCE [LARGE SCALE GENOMIC DNA]</scope>
    <source>
        <strain evidence="2">CCUG 45958</strain>
    </source>
</reference>